<dbReference type="Proteomes" id="UP000322783">
    <property type="component" value="Unassembled WGS sequence"/>
</dbReference>
<proteinExistence type="predicted"/>
<name>A0A5D6WKN0_9FIRM</name>
<keyword evidence="2" id="KW-1185">Reference proteome</keyword>
<organism evidence="1 2">
    <name type="scientific">Selenomonas caprae</name>
    <dbReference type="NCBI Taxonomy" id="2606905"/>
    <lineage>
        <taxon>Bacteria</taxon>
        <taxon>Bacillati</taxon>
        <taxon>Bacillota</taxon>
        <taxon>Negativicutes</taxon>
        <taxon>Selenomonadales</taxon>
        <taxon>Selenomonadaceae</taxon>
        <taxon>Selenomonas</taxon>
    </lineage>
</organism>
<dbReference type="AlphaFoldDB" id="A0A5D6WKN0"/>
<evidence type="ECO:0000313" key="2">
    <source>
        <dbReference type="Proteomes" id="UP000322783"/>
    </source>
</evidence>
<evidence type="ECO:0000313" key="1">
    <source>
        <dbReference type="EMBL" id="TYZ27685.1"/>
    </source>
</evidence>
<dbReference type="SUPFAM" id="SSF46785">
    <property type="entry name" value="Winged helix' DNA-binding domain"/>
    <property type="match status" value="1"/>
</dbReference>
<reference evidence="1 2" key="1">
    <citation type="submission" date="2019-08" db="EMBL/GenBank/DDBJ databases">
        <title>Selenomonas sp. mPRGC5 and Selenomonas sp. mPRGC8 isolated from ruminal fluid of dairy goat (Capra hircus).</title>
        <authorList>
            <person name="Poothong S."/>
            <person name="Nuengjamnong C."/>
            <person name="Tanasupawat S."/>
        </authorList>
    </citation>
    <scope>NUCLEOTIDE SEQUENCE [LARGE SCALE GENOMIC DNA]</scope>
    <source>
        <strain evidence="2">mPRGC8</strain>
    </source>
</reference>
<dbReference type="InterPro" id="IPR036390">
    <property type="entry name" value="WH_DNA-bd_sf"/>
</dbReference>
<dbReference type="RefSeq" id="WP_149189531.1">
    <property type="nucleotide sequence ID" value="NZ_VTOZ01000023.1"/>
</dbReference>
<comment type="caution">
    <text evidence="1">The sequence shown here is derived from an EMBL/GenBank/DDBJ whole genome shotgun (WGS) entry which is preliminary data.</text>
</comment>
<protein>
    <submittedName>
        <fullName evidence="1">Helix-turn-helix domain-containing protein</fullName>
    </submittedName>
</protein>
<accession>A0A5D6WKN0</accession>
<gene>
    <name evidence="1" type="ORF">FZ041_10600</name>
</gene>
<dbReference type="EMBL" id="VTOZ01000023">
    <property type="protein sequence ID" value="TYZ27685.1"/>
    <property type="molecule type" value="Genomic_DNA"/>
</dbReference>
<sequence>MQEIRYFYKRQLAFPLSPHAQALWAYLMYRGNEAFWHFPIRLSLLELAGATKMSVTMVKRARRELEDYGYIRHQSFGGNKPAGYYILSNINIGQKLAPQTDKSATAAQSVPAAKGLHLV</sequence>